<gene>
    <name evidence="1" type="ORF">GQS65_15860</name>
</gene>
<evidence type="ECO:0000313" key="2">
    <source>
        <dbReference type="Proteomes" id="UP000451471"/>
    </source>
</evidence>
<sequence>MWRKHVNVELTRTEAPVWTDILKLQFDPEDSEVFGAFDPAYLSGAVDGASVTISSEMHDALTTEFGGVNYEVTLGPINEAGDHLHAQAHRNAFNNLPLAGDASVENFWVQVDDDLRVGYIRPTEAASPTQPPTTTDIGQFDLGTSFEGY</sequence>
<proteinExistence type="predicted"/>
<keyword evidence="2" id="KW-1185">Reference proteome</keyword>
<evidence type="ECO:0000313" key="1">
    <source>
        <dbReference type="EMBL" id="MWG35942.1"/>
    </source>
</evidence>
<comment type="caution">
    <text evidence="1">The sequence shown here is derived from an EMBL/GenBank/DDBJ whole genome shotgun (WGS) entry which is preliminary data.</text>
</comment>
<name>A0A6B0GM60_9EURY</name>
<dbReference type="AlphaFoldDB" id="A0A6B0GM60"/>
<dbReference type="EMBL" id="WSZK01000028">
    <property type="protein sequence ID" value="MWG35942.1"/>
    <property type="molecule type" value="Genomic_DNA"/>
</dbReference>
<reference evidence="1 2" key="1">
    <citation type="submission" date="2019-12" db="EMBL/GenBank/DDBJ databases">
        <title>Halocatena pleomorpha gen. nov. sp. nov., an extremely halophilic archaeon of family Halobacteriaceae isolated from saltpan soil.</title>
        <authorList>
            <person name="Pal Y."/>
            <person name="Verma A."/>
            <person name="Krishnamurthi S."/>
            <person name="Kumar P."/>
        </authorList>
    </citation>
    <scope>NUCLEOTIDE SEQUENCE [LARGE SCALE GENOMIC DNA]</scope>
    <source>
        <strain evidence="1 2">JCM 16495</strain>
    </source>
</reference>
<organism evidence="1 2">
    <name type="scientific">Halomarina oriensis</name>
    <dbReference type="NCBI Taxonomy" id="671145"/>
    <lineage>
        <taxon>Archaea</taxon>
        <taxon>Methanobacteriati</taxon>
        <taxon>Methanobacteriota</taxon>
        <taxon>Stenosarchaea group</taxon>
        <taxon>Halobacteria</taxon>
        <taxon>Halobacteriales</taxon>
        <taxon>Natronomonadaceae</taxon>
        <taxon>Halomarina</taxon>
    </lineage>
</organism>
<accession>A0A6B0GM60</accession>
<dbReference type="Proteomes" id="UP000451471">
    <property type="component" value="Unassembled WGS sequence"/>
</dbReference>
<protein>
    <submittedName>
        <fullName evidence="1">Uncharacterized protein</fullName>
    </submittedName>
</protein>
<dbReference type="RefSeq" id="WP_158205609.1">
    <property type="nucleotide sequence ID" value="NZ_WSZK01000028.1"/>
</dbReference>
<dbReference type="OrthoDB" id="275356at2157"/>